<proteinExistence type="predicted"/>
<reference evidence="2 3" key="1">
    <citation type="journal article" date="2018" name="Genome Announc.">
        <title>Genome Sequence of Geothermobacter sp. HR-1 Iron Reducer from the Loihi Seamount.</title>
        <authorList>
            <person name="Smith H."/>
            <person name="Abuyen K."/>
            <person name="Tremblay J."/>
            <person name="Savalia P."/>
            <person name="Perez-Rodriguez I."/>
            <person name="Emerson D."/>
            <person name="Tully B."/>
            <person name="Amend J."/>
        </authorList>
    </citation>
    <scope>NUCLEOTIDE SEQUENCE [LARGE SCALE GENOMIC DNA]</scope>
    <source>
        <strain evidence="2 3">HR-1</strain>
    </source>
</reference>
<dbReference type="OrthoDB" id="9777890at2"/>
<dbReference type="SUPFAM" id="SSF52540">
    <property type="entry name" value="P-loop containing nucleoside triphosphate hydrolases"/>
    <property type="match status" value="1"/>
</dbReference>
<dbReference type="EMBL" id="PPFX01000046">
    <property type="protein sequence ID" value="PNU18897.1"/>
    <property type="molecule type" value="Genomic_DNA"/>
</dbReference>
<keyword evidence="1" id="KW-0808">Transferase</keyword>
<sequence length="306" mass="36255">MKTLTQNPIFVVGYPRSGTTLLQSLLATQGDLVTFPETHLFTTFFEFNGGLELEVDFELAEKIMAEVSRRSQLSCYIEQLKTGDGQNGPETVNVKDLFELYLLKNFPELEMSGRRWLEKTPDHGLWAKKIYSLYPESKFVYIIRNPFHAIYSRTKYFVPDTDDLIGVLADQWRYNIEKYEEFSSEYPDASCLVRYEDLVKNPKKWIEEICNFLNMEFVPNNLKEYSEKASSIIRPFEYWKDDVIKQQIYVRNVDPKKIFSFQEIVKIQSIVFKYMERYQYKIEFPLLQRCKNLISRIMSVREVDAI</sequence>
<evidence type="ECO:0008006" key="4">
    <source>
        <dbReference type="Google" id="ProtNLM"/>
    </source>
</evidence>
<dbReference type="Gene3D" id="3.40.50.300">
    <property type="entry name" value="P-loop containing nucleotide triphosphate hydrolases"/>
    <property type="match status" value="1"/>
</dbReference>
<dbReference type="Pfam" id="PF13469">
    <property type="entry name" value="Sulfotransfer_3"/>
    <property type="match status" value="1"/>
</dbReference>
<evidence type="ECO:0000256" key="1">
    <source>
        <dbReference type="ARBA" id="ARBA00022679"/>
    </source>
</evidence>
<comment type="caution">
    <text evidence="2">The sequence shown here is derived from an EMBL/GenBank/DDBJ whole genome shotgun (WGS) entry which is preliminary data.</text>
</comment>
<dbReference type="PANTHER" id="PTHR12788:SF10">
    <property type="entry name" value="PROTEIN-TYROSINE SULFOTRANSFERASE"/>
    <property type="match status" value="1"/>
</dbReference>
<dbReference type="PANTHER" id="PTHR12788">
    <property type="entry name" value="PROTEIN-TYROSINE SULFOTRANSFERASE 2"/>
    <property type="match status" value="1"/>
</dbReference>
<accession>A0A2K2H6M2</accession>
<dbReference type="InterPro" id="IPR027417">
    <property type="entry name" value="P-loop_NTPase"/>
</dbReference>
<protein>
    <recommendedName>
        <fullName evidence="4">Sulfotransferase family protein</fullName>
    </recommendedName>
</protein>
<dbReference type="RefSeq" id="WP_103116564.1">
    <property type="nucleotide sequence ID" value="NZ_PPFX01000046.1"/>
</dbReference>
<dbReference type="InterPro" id="IPR026634">
    <property type="entry name" value="TPST-like"/>
</dbReference>
<evidence type="ECO:0000313" key="3">
    <source>
        <dbReference type="Proteomes" id="UP000236340"/>
    </source>
</evidence>
<dbReference type="Proteomes" id="UP000236340">
    <property type="component" value="Unassembled WGS sequence"/>
</dbReference>
<name>A0A2K2H6M2_9BACT</name>
<dbReference type="AlphaFoldDB" id="A0A2K2H6M2"/>
<gene>
    <name evidence="2" type="ORF">C2E25_15140</name>
</gene>
<dbReference type="GO" id="GO:0008476">
    <property type="term" value="F:protein-tyrosine sulfotransferase activity"/>
    <property type="evidence" value="ECO:0007669"/>
    <property type="project" value="InterPro"/>
</dbReference>
<organism evidence="2 3">
    <name type="scientific">Geothermobacter hydrogeniphilus</name>
    <dbReference type="NCBI Taxonomy" id="1969733"/>
    <lineage>
        <taxon>Bacteria</taxon>
        <taxon>Pseudomonadati</taxon>
        <taxon>Thermodesulfobacteriota</taxon>
        <taxon>Desulfuromonadia</taxon>
        <taxon>Desulfuromonadales</taxon>
        <taxon>Geothermobacteraceae</taxon>
        <taxon>Geothermobacter</taxon>
    </lineage>
</organism>
<evidence type="ECO:0000313" key="2">
    <source>
        <dbReference type="EMBL" id="PNU18897.1"/>
    </source>
</evidence>